<dbReference type="PROSITE" id="PS00636">
    <property type="entry name" value="DNAJ_1"/>
    <property type="match status" value="1"/>
</dbReference>
<feature type="repeat" description="CXXCXGXG motif" evidence="13">
    <location>
        <begin position="213"/>
        <end position="220"/>
    </location>
</feature>
<proteinExistence type="inferred from homology"/>
<dbReference type="InterPro" id="IPR018253">
    <property type="entry name" value="DnaJ_domain_CS"/>
</dbReference>
<dbReference type="FunFam" id="1.10.287.110:FF:000031">
    <property type="entry name" value="Molecular chaperone DnaJ"/>
    <property type="match status" value="1"/>
</dbReference>
<dbReference type="GO" id="GO:0042026">
    <property type="term" value="P:protein refolding"/>
    <property type="evidence" value="ECO:0007669"/>
    <property type="project" value="TreeGrafter"/>
</dbReference>
<dbReference type="FunFam" id="2.60.260.20:FF:000004">
    <property type="entry name" value="Molecular chaperone DnaJ"/>
    <property type="match status" value="1"/>
</dbReference>
<reference evidence="17" key="2">
    <citation type="journal article" date="2021" name="PeerJ">
        <title>Extensive microbial diversity within the chicken gut microbiome revealed by metagenomics and culture.</title>
        <authorList>
            <person name="Gilroy R."/>
            <person name="Ravi A."/>
            <person name="Getino M."/>
            <person name="Pursley I."/>
            <person name="Horton D.L."/>
            <person name="Alikhan N.F."/>
            <person name="Baker D."/>
            <person name="Gharbi K."/>
            <person name="Hall N."/>
            <person name="Watson M."/>
            <person name="Adriaenssens E.M."/>
            <person name="Foster-Nyarko E."/>
            <person name="Jarju S."/>
            <person name="Secka A."/>
            <person name="Antonio M."/>
            <person name="Oren A."/>
            <person name="Chaudhuri R.R."/>
            <person name="La Ragione R."/>
            <person name="Hildebrand F."/>
            <person name="Pallen M.J."/>
        </authorList>
    </citation>
    <scope>NUCLEOTIDE SEQUENCE</scope>
    <source>
        <strain evidence="17">13766</strain>
    </source>
</reference>
<reference evidence="17" key="1">
    <citation type="submission" date="2020-10" db="EMBL/GenBank/DDBJ databases">
        <authorList>
            <person name="Gilroy R."/>
        </authorList>
    </citation>
    <scope>NUCLEOTIDE SEQUENCE</scope>
    <source>
        <strain evidence="17">13766</strain>
    </source>
</reference>
<sequence length="385" mass="41954">MAKRDYYEVLGVDRSVDEAALKKAYRQLAKKYHPDVNPGDKEAEAKFKEINEAYEVLSDPQKRAAYDRYGHEGVNGGAGPAGGGAYTSDFGGFGGFGFEDILNSFFGGGMGGGAAGGSRYNGPVRGDDIRYEVRLSFEEAAKGCEKEINLVRDETCETCHGTGAKPGTSPQTCQTCHGTGQVRVTTNTAFGRIQNVRTCDACHGTGKTISDPCPKCNGRGKVRTSKRRKVKIPAGVDNGQIVTIRGQGEAGENGGPAGDLQILIAVRPHKLFKRNGYDLYIEIPVTFTQAALGSAIDVPTLEKPVRYDLPEGTQPGQVYRIKGQGVQMLNSTARGDLYITVKVEVPRKLNDKQKELLRRFEESTSGREYEEKKSFFERVKDAFNN</sequence>
<keyword evidence="7 13" id="KW-0863">Zinc-finger</keyword>
<dbReference type="NCBIfam" id="NF008035">
    <property type="entry name" value="PRK10767.1"/>
    <property type="match status" value="1"/>
</dbReference>
<evidence type="ECO:0000256" key="8">
    <source>
        <dbReference type="ARBA" id="ARBA00022833"/>
    </source>
</evidence>
<keyword evidence="6 13" id="KW-0677">Repeat</keyword>
<comment type="cofactor">
    <cofactor evidence="13">
        <name>Zn(2+)</name>
        <dbReference type="ChEBI" id="CHEBI:29105"/>
    </cofactor>
    <text evidence="13">Binds 2 Zn(2+) ions per monomer.</text>
</comment>
<evidence type="ECO:0000256" key="9">
    <source>
        <dbReference type="ARBA" id="ARBA00023016"/>
    </source>
</evidence>
<comment type="function">
    <text evidence="13">Participates actively in the response to hyperosmotic and heat shock by preventing the aggregation of stress-denatured proteins and by disaggregating proteins, also in an autonomous, DnaK-independent fashion. Unfolded proteins bind initially to DnaJ; upon interaction with the DnaJ-bound protein, DnaK hydrolyzes its bound ATP, resulting in the formation of a stable complex. GrpE releases ADP from DnaK; ATP binding to DnaK triggers the release of the substrate protein, thus completing the reaction cycle. Several rounds of ATP-dependent interactions between DnaJ, DnaK and GrpE are required for fully efficient folding. Also involved, together with DnaK and GrpE, in the DNA replication of plasmids through activation of initiation proteins.</text>
</comment>
<keyword evidence="10 13" id="KW-0143">Chaperone</keyword>
<dbReference type="SUPFAM" id="SSF57938">
    <property type="entry name" value="DnaJ/Hsp40 cysteine-rich domain"/>
    <property type="match status" value="1"/>
</dbReference>
<dbReference type="EMBL" id="DVJN01000126">
    <property type="protein sequence ID" value="HIS92641.1"/>
    <property type="molecule type" value="Genomic_DNA"/>
</dbReference>
<evidence type="ECO:0000256" key="13">
    <source>
        <dbReference type="HAMAP-Rule" id="MF_01152"/>
    </source>
</evidence>
<dbReference type="FunFam" id="2.10.230.10:FF:000002">
    <property type="entry name" value="Molecular chaperone DnaJ"/>
    <property type="match status" value="1"/>
</dbReference>
<feature type="repeat" description="CXXCXGXG motif" evidence="13">
    <location>
        <begin position="199"/>
        <end position="206"/>
    </location>
</feature>
<dbReference type="CDD" id="cd10719">
    <property type="entry name" value="DnaJ_zf"/>
    <property type="match status" value="1"/>
</dbReference>
<dbReference type="InterPro" id="IPR036869">
    <property type="entry name" value="J_dom_sf"/>
</dbReference>
<evidence type="ECO:0000256" key="6">
    <source>
        <dbReference type="ARBA" id="ARBA00022737"/>
    </source>
</evidence>
<accession>A0A9D1G021</accession>
<dbReference type="SUPFAM" id="SSF46565">
    <property type="entry name" value="Chaperone J-domain"/>
    <property type="match status" value="1"/>
</dbReference>
<feature type="zinc finger region" description="CR-type" evidence="14">
    <location>
        <begin position="143"/>
        <end position="225"/>
    </location>
</feature>
<organism evidence="17 18">
    <name type="scientific">Candidatus Alectryocaccomicrobium excrementavium</name>
    <dbReference type="NCBI Taxonomy" id="2840668"/>
    <lineage>
        <taxon>Bacteria</taxon>
        <taxon>Bacillati</taxon>
        <taxon>Bacillota</taxon>
        <taxon>Clostridia</taxon>
        <taxon>Candidatus Alectryocaccomicrobium</taxon>
    </lineage>
</organism>
<dbReference type="PANTHER" id="PTHR43096">
    <property type="entry name" value="DNAJ HOMOLOG 1, MITOCHONDRIAL-RELATED"/>
    <property type="match status" value="1"/>
</dbReference>
<dbReference type="GO" id="GO:0008270">
    <property type="term" value="F:zinc ion binding"/>
    <property type="evidence" value="ECO:0007669"/>
    <property type="project" value="UniProtKB-UniRule"/>
</dbReference>
<comment type="subcellular location">
    <subcellularLocation>
        <location evidence="1 13">Cytoplasm</location>
    </subcellularLocation>
</comment>
<dbReference type="GO" id="GO:0051082">
    <property type="term" value="F:unfolded protein binding"/>
    <property type="evidence" value="ECO:0007669"/>
    <property type="project" value="UniProtKB-UniRule"/>
</dbReference>
<keyword evidence="3 13" id="KW-0963">Cytoplasm</keyword>
<dbReference type="InterPro" id="IPR036410">
    <property type="entry name" value="HSP_DnaJ_Cys-rich_dom_sf"/>
</dbReference>
<evidence type="ECO:0000256" key="11">
    <source>
        <dbReference type="ARBA" id="ARBA00061004"/>
    </source>
</evidence>
<feature type="binding site" evidence="13">
    <location>
        <position position="202"/>
    </location>
    <ligand>
        <name>Zn(2+)</name>
        <dbReference type="ChEBI" id="CHEBI:29105"/>
        <label>2</label>
    </ligand>
</feature>
<evidence type="ECO:0000259" key="16">
    <source>
        <dbReference type="PROSITE" id="PS51188"/>
    </source>
</evidence>
<evidence type="ECO:0000256" key="3">
    <source>
        <dbReference type="ARBA" id="ARBA00022490"/>
    </source>
</evidence>
<dbReference type="PRINTS" id="PR00625">
    <property type="entry name" value="JDOMAIN"/>
</dbReference>
<dbReference type="GO" id="GO:0009408">
    <property type="term" value="P:response to heat"/>
    <property type="evidence" value="ECO:0007669"/>
    <property type="project" value="InterPro"/>
</dbReference>
<dbReference type="PROSITE" id="PS51188">
    <property type="entry name" value="ZF_CR"/>
    <property type="match status" value="1"/>
</dbReference>
<feature type="repeat" description="CXXCXGXG motif" evidence="13">
    <location>
        <begin position="156"/>
        <end position="163"/>
    </location>
</feature>
<dbReference type="GO" id="GO:0005737">
    <property type="term" value="C:cytoplasm"/>
    <property type="evidence" value="ECO:0007669"/>
    <property type="project" value="UniProtKB-SubCell"/>
</dbReference>
<dbReference type="InterPro" id="IPR012724">
    <property type="entry name" value="DnaJ"/>
</dbReference>
<dbReference type="PROSITE" id="PS50076">
    <property type="entry name" value="DNAJ_2"/>
    <property type="match status" value="1"/>
</dbReference>
<dbReference type="Proteomes" id="UP000824140">
    <property type="component" value="Unassembled WGS sequence"/>
</dbReference>
<feature type="domain" description="CR-type" evidence="16">
    <location>
        <begin position="143"/>
        <end position="225"/>
    </location>
</feature>
<evidence type="ECO:0000259" key="15">
    <source>
        <dbReference type="PROSITE" id="PS50076"/>
    </source>
</evidence>
<feature type="binding site" evidence="13">
    <location>
        <position position="156"/>
    </location>
    <ligand>
        <name>Zn(2+)</name>
        <dbReference type="ChEBI" id="CHEBI:29105"/>
        <label>1</label>
    </ligand>
</feature>
<dbReference type="Gene3D" id="2.60.260.20">
    <property type="entry name" value="Urease metallochaperone UreE, N-terminal domain"/>
    <property type="match status" value="2"/>
</dbReference>
<keyword evidence="9 13" id="KW-0346">Stress response</keyword>
<dbReference type="CDD" id="cd10747">
    <property type="entry name" value="DnaJ_C"/>
    <property type="match status" value="1"/>
</dbReference>
<feature type="binding site" evidence="13">
    <location>
        <position position="199"/>
    </location>
    <ligand>
        <name>Zn(2+)</name>
        <dbReference type="ChEBI" id="CHEBI:29105"/>
        <label>2</label>
    </ligand>
</feature>
<dbReference type="Pfam" id="PF00684">
    <property type="entry name" value="DnaJ_CXXCXGXG"/>
    <property type="match status" value="1"/>
</dbReference>
<name>A0A9D1G021_9FIRM</name>
<dbReference type="NCBIfam" id="TIGR02349">
    <property type="entry name" value="DnaJ_bact"/>
    <property type="match status" value="1"/>
</dbReference>
<dbReference type="InterPro" id="IPR008971">
    <property type="entry name" value="HSP40/DnaJ_pept-bd"/>
</dbReference>
<evidence type="ECO:0000256" key="1">
    <source>
        <dbReference type="ARBA" id="ARBA00004496"/>
    </source>
</evidence>
<evidence type="ECO:0000256" key="4">
    <source>
        <dbReference type="ARBA" id="ARBA00022705"/>
    </source>
</evidence>
<dbReference type="Pfam" id="PF01556">
    <property type="entry name" value="DnaJ_C"/>
    <property type="match status" value="1"/>
</dbReference>
<comment type="subunit">
    <text evidence="2 13">Homodimer.</text>
</comment>
<feature type="binding site" evidence="13">
    <location>
        <position position="216"/>
    </location>
    <ligand>
        <name>Zn(2+)</name>
        <dbReference type="ChEBI" id="CHEBI:29105"/>
        <label>1</label>
    </ligand>
</feature>
<dbReference type="GO" id="GO:0005524">
    <property type="term" value="F:ATP binding"/>
    <property type="evidence" value="ECO:0007669"/>
    <property type="project" value="InterPro"/>
</dbReference>
<dbReference type="PANTHER" id="PTHR43096:SF52">
    <property type="entry name" value="DNAJ HOMOLOG 1, MITOCHONDRIAL-RELATED"/>
    <property type="match status" value="1"/>
</dbReference>
<protein>
    <recommendedName>
        <fullName evidence="12 13">Chaperone protein DnaJ</fullName>
    </recommendedName>
</protein>
<dbReference type="Gene3D" id="2.10.230.10">
    <property type="entry name" value="Heat shock protein DnaJ, cysteine-rich domain"/>
    <property type="match status" value="1"/>
</dbReference>
<evidence type="ECO:0000256" key="14">
    <source>
        <dbReference type="PROSITE-ProRule" id="PRU00546"/>
    </source>
</evidence>
<evidence type="ECO:0000256" key="12">
    <source>
        <dbReference type="ARBA" id="ARBA00067609"/>
    </source>
</evidence>
<keyword evidence="4 13" id="KW-0235">DNA replication</keyword>
<feature type="binding site" evidence="13">
    <location>
        <position position="213"/>
    </location>
    <ligand>
        <name>Zn(2+)</name>
        <dbReference type="ChEBI" id="CHEBI:29105"/>
        <label>1</label>
    </ligand>
</feature>
<feature type="binding site" evidence="13">
    <location>
        <position position="159"/>
    </location>
    <ligand>
        <name>Zn(2+)</name>
        <dbReference type="ChEBI" id="CHEBI:29105"/>
        <label>1</label>
    </ligand>
</feature>
<dbReference type="SMART" id="SM00271">
    <property type="entry name" value="DnaJ"/>
    <property type="match status" value="1"/>
</dbReference>
<evidence type="ECO:0000313" key="18">
    <source>
        <dbReference type="Proteomes" id="UP000824140"/>
    </source>
</evidence>
<dbReference type="GO" id="GO:0031072">
    <property type="term" value="F:heat shock protein binding"/>
    <property type="evidence" value="ECO:0007669"/>
    <property type="project" value="InterPro"/>
</dbReference>
<keyword evidence="5 13" id="KW-0479">Metal-binding</keyword>
<evidence type="ECO:0000256" key="5">
    <source>
        <dbReference type="ARBA" id="ARBA00022723"/>
    </source>
</evidence>
<dbReference type="Gene3D" id="1.10.287.110">
    <property type="entry name" value="DnaJ domain"/>
    <property type="match status" value="1"/>
</dbReference>
<dbReference type="GO" id="GO:0006260">
    <property type="term" value="P:DNA replication"/>
    <property type="evidence" value="ECO:0007669"/>
    <property type="project" value="UniProtKB-KW"/>
</dbReference>
<dbReference type="SUPFAM" id="SSF49493">
    <property type="entry name" value="HSP40/DnaJ peptide-binding domain"/>
    <property type="match status" value="2"/>
</dbReference>
<feature type="binding site" evidence="13">
    <location>
        <position position="173"/>
    </location>
    <ligand>
        <name>Zn(2+)</name>
        <dbReference type="ChEBI" id="CHEBI:29105"/>
        <label>2</label>
    </ligand>
</feature>
<comment type="domain">
    <text evidence="13">The J domain is necessary and sufficient to stimulate DnaK ATPase activity. Zinc center 1 plays an important role in the autonomous, DnaK-independent chaperone activity of DnaJ. Zinc center 2 is essential for interaction with DnaK and for DnaJ activity.</text>
</comment>
<feature type="binding site" evidence="13">
    <location>
        <position position="176"/>
    </location>
    <ligand>
        <name>Zn(2+)</name>
        <dbReference type="ChEBI" id="CHEBI:29105"/>
        <label>2</label>
    </ligand>
</feature>
<feature type="domain" description="J" evidence="15">
    <location>
        <begin position="5"/>
        <end position="70"/>
    </location>
</feature>
<dbReference type="HAMAP" id="MF_01152">
    <property type="entry name" value="DnaJ"/>
    <property type="match status" value="1"/>
</dbReference>
<dbReference type="InterPro" id="IPR001305">
    <property type="entry name" value="HSP_DnaJ_Cys-rich_dom"/>
</dbReference>
<evidence type="ECO:0000256" key="10">
    <source>
        <dbReference type="ARBA" id="ARBA00023186"/>
    </source>
</evidence>
<dbReference type="InterPro" id="IPR002939">
    <property type="entry name" value="DnaJ_C"/>
</dbReference>
<gene>
    <name evidence="13 17" type="primary">dnaJ</name>
    <name evidence="17" type="ORF">IAA84_06435</name>
</gene>
<comment type="caution">
    <text evidence="17">The sequence shown here is derived from an EMBL/GenBank/DDBJ whole genome shotgun (WGS) entry which is preliminary data.</text>
</comment>
<dbReference type="CDD" id="cd06257">
    <property type="entry name" value="DnaJ"/>
    <property type="match status" value="1"/>
</dbReference>
<dbReference type="AlphaFoldDB" id="A0A9D1G021"/>
<comment type="similarity">
    <text evidence="11 13">Belongs to the DnaJ family.</text>
</comment>
<dbReference type="InterPro" id="IPR001623">
    <property type="entry name" value="DnaJ_domain"/>
</dbReference>
<keyword evidence="8 13" id="KW-0862">Zinc</keyword>
<feature type="repeat" description="CXXCXGXG motif" evidence="13">
    <location>
        <begin position="173"/>
        <end position="180"/>
    </location>
</feature>
<evidence type="ECO:0000256" key="2">
    <source>
        <dbReference type="ARBA" id="ARBA00011738"/>
    </source>
</evidence>
<evidence type="ECO:0000256" key="7">
    <source>
        <dbReference type="ARBA" id="ARBA00022771"/>
    </source>
</evidence>
<evidence type="ECO:0000313" key="17">
    <source>
        <dbReference type="EMBL" id="HIS92641.1"/>
    </source>
</evidence>
<dbReference type="Pfam" id="PF00226">
    <property type="entry name" value="DnaJ"/>
    <property type="match status" value="1"/>
</dbReference>